<proteinExistence type="inferred from homology"/>
<dbReference type="PANTHER" id="PTHR23290">
    <property type="entry name" value="RRNA N6-ADENOSINE-METHYLTRANSFERASE METTL5"/>
    <property type="match status" value="1"/>
</dbReference>
<evidence type="ECO:0000256" key="1">
    <source>
        <dbReference type="ARBA" id="ARBA00009741"/>
    </source>
</evidence>
<dbReference type="PANTHER" id="PTHR23290:SF0">
    <property type="entry name" value="RRNA N6-ADENOSINE-METHYLTRANSFERASE METTL5"/>
    <property type="match status" value="1"/>
</dbReference>
<dbReference type="SUPFAM" id="SSF53335">
    <property type="entry name" value="S-adenosyl-L-methionine-dependent methyltransferases"/>
    <property type="match status" value="1"/>
</dbReference>
<evidence type="ECO:0000313" key="5">
    <source>
        <dbReference type="Proteomes" id="UP000835052"/>
    </source>
</evidence>
<dbReference type="InterPro" id="IPR007848">
    <property type="entry name" value="Small_mtfrase_dom"/>
</dbReference>
<feature type="domain" description="Methyltransferase small" evidence="3">
    <location>
        <begin position="45"/>
        <end position="157"/>
    </location>
</feature>
<dbReference type="GO" id="GO:0008988">
    <property type="term" value="F:rRNA (adenine-N6-)-methyltransferase activity"/>
    <property type="evidence" value="ECO:0007669"/>
    <property type="project" value="TreeGrafter"/>
</dbReference>
<name>A0A8S1GZU2_9PELO</name>
<dbReference type="InterPro" id="IPR051720">
    <property type="entry name" value="rRNA_MeTrfase/Polyamine_Synth"/>
</dbReference>
<dbReference type="GO" id="GO:0003676">
    <property type="term" value="F:nucleic acid binding"/>
    <property type="evidence" value="ECO:0007669"/>
    <property type="project" value="InterPro"/>
</dbReference>
<dbReference type="Gene3D" id="3.40.50.150">
    <property type="entry name" value="Vaccinia Virus protein VP39"/>
    <property type="match status" value="1"/>
</dbReference>
<dbReference type="InterPro" id="IPR029063">
    <property type="entry name" value="SAM-dependent_MTases_sf"/>
</dbReference>
<gene>
    <name evidence="4" type="ORF">CAUJ_LOCUS4343</name>
</gene>
<evidence type="ECO:0000259" key="3">
    <source>
        <dbReference type="Pfam" id="PF05175"/>
    </source>
</evidence>
<comment type="similarity">
    <text evidence="1">Belongs to the methyltransferase superfamily. PrmA family.</text>
</comment>
<dbReference type="Proteomes" id="UP000835052">
    <property type="component" value="Unassembled WGS sequence"/>
</dbReference>
<sequence>MAQKKLKWLLEELSGFEDPKISLEQYATSPELSLAMMDAIDELTPLDGATVADLGCGCGMLMTTAAFAFSPSYVLGVEIDDDAIATCCENLEHAEVQDVCEVVQLDALAAGKAFGPIFDVVVMNPPFGTKNNAGMDMKFVNAGLSILKPGGSVYSLHKTSTRNFILKAAKNMENVEVDCIAELRWNLPQTYKFHKKKSVDVDVDLVRFKKLKIK</sequence>
<comment type="caution">
    <text evidence="4">The sequence shown here is derived from an EMBL/GenBank/DDBJ whole genome shotgun (WGS) entry which is preliminary data.</text>
</comment>
<accession>A0A8S1GZU2</accession>
<dbReference type="InterPro" id="IPR002052">
    <property type="entry name" value="DNA_methylase_N6_adenine_CS"/>
</dbReference>
<dbReference type="PROSITE" id="PS00092">
    <property type="entry name" value="N6_MTASE"/>
    <property type="match status" value="1"/>
</dbReference>
<evidence type="ECO:0000256" key="2">
    <source>
        <dbReference type="ARBA" id="ARBA00041374"/>
    </source>
</evidence>
<evidence type="ECO:0000313" key="4">
    <source>
        <dbReference type="EMBL" id="CAD6188424.1"/>
    </source>
</evidence>
<dbReference type="EMBL" id="CAJGYM010000008">
    <property type="protein sequence ID" value="CAD6188424.1"/>
    <property type="molecule type" value="Genomic_DNA"/>
</dbReference>
<organism evidence="4 5">
    <name type="scientific">Caenorhabditis auriculariae</name>
    <dbReference type="NCBI Taxonomy" id="2777116"/>
    <lineage>
        <taxon>Eukaryota</taxon>
        <taxon>Metazoa</taxon>
        <taxon>Ecdysozoa</taxon>
        <taxon>Nematoda</taxon>
        <taxon>Chromadorea</taxon>
        <taxon>Rhabditida</taxon>
        <taxon>Rhabditina</taxon>
        <taxon>Rhabditomorpha</taxon>
        <taxon>Rhabditoidea</taxon>
        <taxon>Rhabditidae</taxon>
        <taxon>Peloderinae</taxon>
        <taxon>Caenorhabditis</taxon>
    </lineage>
</organism>
<dbReference type="CDD" id="cd02440">
    <property type="entry name" value="AdoMet_MTases"/>
    <property type="match status" value="1"/>
</dbReference>
<dbReference type="PRINTS" id="PR00507">
    <property type="entry name" value="N12N6MTFRASE"/>
</dbReference>
<dbReference type="AlphaFoldDB" id="A0A8S1GZU2"/>
<dbReference type="Pfam" id="PF05175">
    <property type="entry name" value="MTS"/>
    <property type="match status" value="1"/>
</dbReference>
<keyword evidence="5" id="KW-1185">Reference proteome</keyword>
<dbReference type="OrthoDB" id="419617at2759"/>
<reference evidence="4" key="1">
    <citation type="submission" date="2020-10" db="EMBL/GenBank/DDBJ databases">
        <authorList>
            <person name="Kikuchi T."/>
        </authorList>
    </citation>
    <scope>NUCLEOTIDE SEQUENCE</scope>
    <source>
        <strain evidence="4">NKZ352</strain>
    </source>
</reference>
<protein>
    <recommendedName>
        <fullName evidence="2">Methyltransferase-like protein 5</fullName>
    </recommendedName>
</protein>